<dbReference type="EMBL" id="JACHEK010000004">
    <property type="protein sequence ID" value="MBB6144289.1"/>
    <property type="molecule type" value="Genomic_DNA"/>
</dbReference>
<sequence length="177" mass="20365">MPAKPFDASQFVATQWNTAADKATFGNAVLNFIESEWKRSLFTKSFYQRLSNCFGHIAHYDIHGFYETWFTTDRDRLKFLKHTLAWPCWGDPTFTYSDVERVIKQQVRARNYLALYELRAAEELRTTEMAVLTRLEAKYRAPANPGADAIEEAAFVTEPTDPQPLIAPFEPVQGSLF</sequence>
<evidence type="ECO:0000313" key="2">
    <source>
        <dbReference type="Proteomes" id="UP000538666"/>
    </source>
</evidence>
<name>A0A841JX34_9BACT</name>
<gene>
    <name evidence="1" type="ORF">HNQ77_002241</name>
</gene>
<dbReference type="OrthoDB" id="5541002at2"/>
<accession>A0A841JX34</accession>
<keyword evidence="2" id="KW-1185">Reference proteome</keyword>
<proteinExistence type="predicted"/>
<dbReference type="RefSeq" id="WP_050059068.1">
    <property type="nucleotide sequence ID" value="NZ_JACHEK010000004.1"/>
</dbReference>
<reference evidence="1 2" key="1">
    <citation type="submission" date="2020-08" db="EMBL/GenBank/DDBJ databases">
        <title>Genomic Encyclopedia of Type Strains, Phase IV (KMG-IV): sequencing the most valuable type-strain genomes for metagenomic binning, comparative biology and taxonomic classification.</title>
        <authorList>
            <person name="Goeker M."/>
        </authorList>
    </citation>
    <scope>NUCLEOTIDE SEQUENCE [LARGE SCALE GENOMIC DNA]</scope>
    <source>
        <strain evidence="1 2">DSM 103733</strain>
    </source>
</reference>
<comment type="caution">
    <text evidence="1">The sequence shown here is derived from an EMBL/GenBank/DDBJ whole genome shotgun (WGS) entry which is preliminary data.</text>
</comment>
<dbReference type="Proteomes" id="UP000538666">
    <property type="component" value="Unassembled WGS sequence"/>
</dbReference>
<evidence type="ECO:0000313" key="1">
    <source>
        <dbReference type="EMBL" id="MBB6144289.1"/>
    </source>
</evidence>
<organism evidence="1 2">
    <name type="scientific">Silvibacterium bohemicum</name>
    <dbReference type="NCBI Taxonomy" id="1577686"/>
    <lineage>
        <taxon>Bacteria</taxon>
        <taxon>Pseudomonadati</taxon>
        <taxon>Acidobacteriota</taxon>
        <taxon>Terriglobia</taxon>
        <taxon>Terriglobales</taxon>
        <taxon>Acidobacteriaceae</taxon>
        <taxon>Silvibacterium</taxon>
    </lineage>
</organism>
<protein>
    <submittedName>
        <fullName evidence="1">Uncharacterized protein</fullName>
    </submittedName>
</protein>
<dbReference type="AlphaFoldDB" id="A0A841JX34"/>